<accession>A0A6A6VWV6</accession>
<dbReference type="GeneID" id="54486790"/>
<gene>
    <name evidence="1" type="ORF">EJ05DRAFT_488701</name>
</gene>
<protein>
    <submittedName>
        <fullName evidence="1">Uncharacterized protein</fullName>
    </submittedName>
</protein>
<dbReference type="AlphaFoldDB" id="A0A6A6VWV6"/>
<sequence length="188" mass="20998">MLLKEENIVLFTPAVAPLYQPGRDPFEPLGRALSKHHSRIRHVPYVHEMTHEHLTRLREAHAVVVVVCDAGGSAKSVIYDNGGAVKCKGSNLEEQVAFAKAVNRTIMDDEGDMFHLPVILVLVTEDPKEKYRGQTLKDNLIHTFGSGTVVHCGSYSTDALERVADRIFDHDVIDRARERDESLGMDLD</sequence>
<dbReference type="RefSeq" id="XP_033597619.1">
    <property type="nucleotide sequence ID" value="XM_033745736.1"/>
</dbReference>
<dbReference type="Proteomes" id="UP000799437">
    <property type="component" value="Unassembled WGS sequence"/>
</dbReference>
<reference evidence="1" key="1">
    <citation type="journal article" date="2020" name="Stud. Mycol.">
        <title>101 Dothideomycetes genomes: a test case for predicting lifestyles and emergence of pathogens.</title>
        <authorList>
            <person name="Haridas S."/>
            <person name="Albert R."/>
            <person name="Binder M."/>
            <person name="Bloem J."/>
            <person name="Labutti K."/>
            <person name="Salamov A."/>
            <person name="Andreopoulos B."/>
            <person name="Baker S."/>
            <person name="Barry K."/>
            <person name="Bills G."/>
            <person name="Bluhm B."/>
            <person name="Cannon C."/>
            <person name="Castanera R."/>
            <person name="Culley D."/>
            <person name="Daum C."/>
            <person name="Ezra D."/>
            <person name="Gonzalez J."/>
            <person name="Henrissat B."/>
            <person name="Kuo A."/>
            <person name="Liang C."/>
            <person name="Lipzen A."/>
            <person name="Lutzoni F."/>
            <person name="Magnuson J."/>
            <person name="Mondo S."/>
            <person name="Nolan M."/>
            <person name="Ohm R."/>
            <person name="Pangilinan J."/>
            <person name="Park H.-J."/>
            <person name="Ramirez L."/>
            <person name="Alfaro M."/>
            <person name="Sun H."/>
            <person name="Tritt A."/>
            <person name="Yoshinaga Y."/>
            <person name="Zwiers L.-H."/>
            <person name="Turgeon B."/>
            <person name="Goodwin S."/>
            <person name="Spatafora J."/>
            <person name="Crous P."/>
            <person name="Grigoriev I."/>
        </authorList>
    </citation>
    <scope>NUCLEOTIDE SEQUENCE</scope>
    <source>
        <strain evidence="1">CBS 121739</strain>
    </source>
</reference>
<dbReference type="OrthoDB" id="47059at2759"/>
<organism evidence="1 2">
    <name type="scientific">Pseudovirgaria hyperparasitica</name>
    <dbReference type="NCBI Taxonomy" id="470096"/>
    <lineage>
        <taxon>Eukaryota</taxon>
        <taxon>Fungi</taxon>
        <taxon>Dikarya</taxon>
        <taxon>Ascomycota</taxon>
        <taxon>Pezizomycotina</taxon>
        <taxon>Dothideomycetes</taxon>
        <taxon>Dothideomycetes incertae sedis</taxon>
        <taxon>Acrospermales</taxon>
        <taxon>Acrospermaceae</taxon>
        <taxon>Pseudovirgaria</taxon>
    </lineage>
</organism>
<proteinExistence type="predicted"/>
<dbReference type="EMBL" id="ML996578">
    <property type="protein sequence ID" value="KAF2755168.1"/>
    <property type="molecule type" value="Genomic_DNA"/>
</dbReference>
<name>A0A6A6VWV6_9PEZI</name>
<evidence type="ECO:0000313" key="1">
    <source>
        <dbReference type="EMBL" id="KAF2755168.1"/>
    </source>
</evidence>
<keyword evidence="2" id="KW-1185">Reference proteome</keyword>
<evidence type="ECO:0000313" key="2">
    <source>
        <dbReference type="Proteomes" id="UP000799437"/>
    </source>
</evidence>